<organism evidence="1 2">
    <name type="scientific">Virgibacillus halodenitrificans</name>
    <name type="common">Bacillus halodenitrificans</name>
    <dbReference type="NCBI Taxonomy" id="1482"/>
    <lineage>
        <taxon>Bacteria</taxon>
        <taxon>Bacillati</taxon>
        <taxon>Bacillota</taxon>
        <taxon>Bacilli</taxon>
        <taxon>Bacillales</taxon>
        <taxon>Bacillaceae</taxon>
        <taxon>Virgibacillus</taxon>
    </lineage>
</organism>
<dbReference type="Pfam" id="PF11167">
    <property type="entry name" value="DUF2953"/>
    <property type="match status" value="1"/>
</dbReference>
<evidence type="ECO:0000313" key="1">
    <source>
        <dbReference type="EMBL" id="APC48010.1"/>
    </source>
</evidence>
<dbReference type="EMBL" id="CP017962">
    <property type="protein sequence ID" value="APC48010.1"/>
    <property type="molecule type" value="Genomic_DNA"/>
</dbReference>
<dbReference type="KEGG" id="vhl:BME96_07415"/>
<protein>
    <recommendedName>
        <fullName evidence="3">DUF2953 domain-containing protein</fullName>
    </recommendedName>
</protein>
<dbReference type="InterPro" id="IPR021338">
    <property type="entry name" value="DUF2953"/>
</dbReference>
<dbReference type="AlphaFoldDB" id="A0AAC9NKL3"/>
<name>A0AAC9NKL3_VIRHA</name>
<evidence type="ECO:0008006" key="3">
    <source>
        <dbReference type="Google" id="ProtNLM"/>
    </source>
</evidence>
<evidence type="ECO:0000313" key="2">
    <source>
        <dbReference type="Proteomes" id="UP000182945"/>
    </source>
</evidence>
<dbReference type="Proteomes" id="UP000182945">
    <property type="component" value="Chromosome"/>
</dbReference>
<gene>
    <name evidence="1" type="ORF">BME96_07415</name>
</gene>
<reference evidence="1 2" key="1">
    <citation type="submission" date="2016-11" db="EMBL/GenBank/DDBJ databases">
        <title>Complete genome sequencing of Virgibacillus halodenitrificans PDB-F2.</title>
        <authorList>
            <person name="Sun Z."/>
            <person name="Zhou Y."/>
            <person name="Li H."/>
        </authorList>
    </citation>
    <scope>NUCLEOTIDE SEQUENCE [LARGE SCALE GENOMIC DNA]</scope>
    <source>
        <strain evidence="1 2">PDB-F2</strain>
    </source>
</reference>
<proteinExistence type="predicted"/>
<sequence>MLWVVLISFLTIILLSLLIAKINLQLHLAYSDKEQFLYMEFFIFNLKLYKKKMLFRLTSEGNSMELNNYPIKLNEWKEILQSSSKLLSIILSNISIQKLKWKTAGGMGEACVTGTVTGLVWSLKGIILGQLVEKSNMRCEPSIYVEPYFQQTFFQTELTCMISFRIGKAIHVFFKGLRLISQDKNKNNYRKRRILKWKNILFRA</sequence>
<accession>A0AAC9NKL3</accession>